<feature type="compositionally biased region" description="Pro residues" evidence="1">
    <location>
        <begin position="580"/>
        <end position="590"/>
    </location>
</feature>
<organism evidence="3 4">
    <name type="scientific">Melopsittacus undulatus</name>
    <name type="common">Budgerigar</name>
    <name type="synonym">Psittacus undulatus</name>
    <dbReference type="NCBI Taxonomy" id="13146"/>
    <lineage>
        <taxon>Eukaryota</taxon>
        <taxon>Metazoa</taxon>
        <taxon>Chordata</taxon>
        <taxon>Craniata</taxon>
        <taxon>Vertebrata</taxon>
        <taxon>Euteleostomi</taxon>
        <taxon>Archelosauria</taxon>
        <taxon>Archosauria</taxon>
        <taxon>Dinosauria</taxon>
        <taxon>Saurischia</taxon>
        <taxon>Theropoda</taxon>
        <taxon>Coelurosauria</taxon>
        <taxon>Aves</taxon>
        <taxon>Neognathae</taxon>
        <taxon>Neoaves</taxon>
        <taxon>Telluraves</taxon>
        <taxon>Australaves</taxon>
        <taxon>Psittaciformes</taxon>
        <taxon>Psittaculidae</taxon>
        <taxon>Melopsittacus</taxon>
    </lineage>
</organism>
<dbReference type="PANTHER" id="PTHR14709">
    <property type="entry name" value="GLUTAMINE AND SERINE-RICH PROTEIN 1-RELATED"/>
    <property type="match status" value="1"/>
</dbReference>
<feature type="compositionally biased region" description="Basic residues" evidence="1">
    <location>
        <begin position="343"/>
        <end position="353"/>
    </location>
</feature>
<feature type="region of interest" description="Disordered" evidence="1">
    <location>
        <begin position="309"/>
        <end position="435"/>
    </location>
</feature>
<feature type="compositionally biased region" description="Polar residues" evidence="1">
    <location>
        <begin position="547"/>
        <end position="560"/>
    </location>
</feature>
<proteinExistence type="predicted"/>
<feature type="compositionally biased region" description="Pro residues" evidence="1">
    <location>
        <begin position="369"/>
        <end position="382"/>
    </location>
</feature>
<dbReference type="Ensembl" id="ENSMUNT00000031850.1">
    <property type="protein sequence ID" value="ENSMUNP00000030031.1"/>
    <property type="gene ID" value="ENSMUNG00000017495.1"/>
</dbReference>
<feature type="region of interest" description="Disordered" evidence="1">
    <location>
        <begin position="460"/>
        <end position="518"/>
    </location>
</feature>
<dbReference type="PANTHER" id="PTHR14709:SF1">
    <property type="entry name" value="PROLINE-RICH PROTEIN 12"/>
    <property type="match status" value="1"/>
</dbReference>
<name>A0A8V5GU26_MELUD</name>
<feature type="domain" description="DUF4211" evidence="2">
    <location>
        <begin position="834"/>
        <end position="911"/>
    </location>
</feature>
<feature type="region of interest" description="Disordered" evidence="1">
    <location>
        <begin position="265"/>
        <end position="291"/>
    </location>
</feature>
<keyword evidence="4" id="KW-1185">Reference proteome</keyword>
<evidence type="ECO:0000313" key="4">
    <source>
        <dbReference type="Proteomes" id="UP000694405"/>
    </source>
</evidence>
<dbReference type="Proteomes" id="UP000694405">
    <property type="component" value="Chromosome 27"/>
</dbReference>
<reference evidence="3" key="3">
    <citation type="submission" date="2025-09" db="UniProtKB">
        <authorList>
            <consortium name="Ensembl"/>
        </authorList>
    </citation>
    <scope>IDENTIFICATION</scope>
</reference>
<evidence type="ECO:0000256" key="1">
    <source>
        <dbReference type="SAM" id="MobiDB-lite"/>
    </source>
</evidence>
<dbReference type="InterPro" id="IPR052466">
    <property type="entry name" value="DNA_MethProtect_Complex"/>
</dbReference>
<dbReference type="Pfam" id="PF13926">
    <property type="entry name" value="DUF4211"/>
    <property type="match status" value="1"/>
</dbReference>
<evidence type="ECO:0000259" key="2">
    <source>
        <dbReference type="Pfam" id="PF13926"/>
    </source>
</evidence>
<evidence type="ECO:0000313" key="3">
    <source>
        <dbReference type="Ensembl" id="ENSMUNP00000030031.1"/>
    </source>
</evidence>
<dbReference type="AlphaFoldDB" id="A0A8V5GU26"/>
<feature type="compositionally biased region" description="Gly residues" evidence="1">
    <location>
        <begin position="632"/>
        <end position="654"/>
    </location>
</feature>
<protein>
    <recommendedName>
        <fullName evidence="2">DUF4211 domain-containing protein</fullName>
    </recommendedName>
</protein>
<feature type="compositionally biased region" description="Pro residues" evidence="1">
    <location>
        <begin position="184"/>
        <end position="202"/>
    </location>
</feature>
<feature type="region of interest" description="Disordered" evidence="1">
    <location>
        <begin position="534"/>
        <end position="692"/>
    </location>
</feature>
<sequence length="1020" mass="110118">MPPPPPPPAPPAPPAPPPAPPAAPSPQMLLDAHHLHQAHVRGQGLEAPAPLPPEPMEVLPAPQEIQDFLEPPLGLEPHLGQPGGVQGPPGHLLDPDGGAPAVAPAPLEAKDQFAEGGSPAGGKNRFVPLTSICFPDALLQDEDRGFFPGMEDMFGPAPEDFPKGTEEEEEEGAGGLEPRGEGLKPPPYDMGQPYPPFCPTQGPPGDASSLALEHPKHELPSTVNTEPLGLIQGTESTKPPLPTPLFCSSKPKKLLKTSSFHLLRKRDPFPAPKKTYAQEYEFQDDEDKADVPADIRLNSRRLPDLLPDLISSCRARPPPLSPIHTGDPLAFPPQPHSGSHPTAPKKRGRKPTKPKREGPPRPRGRPRIRPLPEPPPPAPSPLPHGLLLPHPDLKLAMPKGSEAPLPPDGSLGIPVVPAPDPAPADASQSRERIKQKIKEVEEKQPEMKSGFMASFLDFLKAGKRQAGPPSAASPTKSHRGSTSTTSATSSTHPFGMGGPILAGSLEGPEGDGLVMACPSPCKRLDEELKRNLETLPSFSSDEEDSVSKNQDLQKSISSAISALYDPSDRKDPEPAGACVPMPPLCPPPNPLSLSLSPDLPPPSDPPLSPPAPDPPQPSAPLTPPAPPTASPAGGGAAVVPSPGGGPGAGAGGGSPEEAQDPRALHLAQKQDAAAVCGDTDEEQDGSGGEGIYRERDEFVVRVEDVAALRLALQTGREPPPIWRVQKALLQKFTPEIKDGQRQFCATSNYLGYFGDAKHRYQRLYVKFLENINKKDYVRVCSRKPWHRPQAGRWEWDQWDGMGWGWGWDGDGVGMGGHNPPPHCTERAPPGRVLNTRAMKEMYRSYVEMLVSTALDPDMIQALEDTNDELYLPPMRKIDGILNDHKKKVLKRVTLNPSLQEALHTFPQLQAEPGEALVRLRPGGDPYNRKTLSKVKRSAAKPQEFKVEVDKSFLCTLYHSLHHYKYHTFLRCKDETTAIEGRAEDLGQEEVVQLCMGNQAWLERLFHSFSELLAQARASCA</sequence>
<reference evidence="3" key="1">
    <citation type="submission" date="2020-03" db="EMBL/GenBank/DDBJ databases">
        <title>Melopsittacus undulatus (budgerigar) genome, bMelUnd1, maternal haplotype with Z.</title>
        <authorList>
            <person name="Gedman G."/>
            <person name="Mountcastle J."/>
            <person name="Haase B."/>
            <person name="Formenti G."/>
            <person name="Wright T."/>
            <person name="Apodaca J."/>
            <person name="Pelan S."/>
            <person name="Chow W."/>
            <person name="Rhie A."/>
            <person name="Howe K."/>
            <person name="Fedrigo O."/>
            <person name="Jarvis E.D."/>
        </authorList>
    </citation>
    <scope>NUCLEOTIDE SEQUENCE [LARGE SCALE GENOMIC DNA]</scope>
</reference>
<feature type="compositionally biased region" description="Pro residues" evidence="1">
    <location>
        <begin position="1"/>
        <end position="24"/>
    </location>
</feature>
<feature type="region of interest" description="Disordered" evidence="1">
    <location>
        <begin position="1"/>
        <end position="58"/>
    </location>
</feature>
<feature type="region of interest" description="Disordered" evidence="1">
    <location>
        <begin position="159"/>
        <end position="249"/>
    </location>
</feature>
<feature type="compositionally biased region" description="Low complexity" evidence="1">
    <location>
        <begin position="481"/>
        <end position="491"/>
    </location>
</feature>
<dbReference type="InterPro" id="IPR025451">
    <property type="entry name" value="DUF4211"/>
</dbReference>
<feature type="compositionally biased region" description="Low complexity" evidence="1">
    <location>
        <begin position="71"/>
        <end position="80"/>
    </location>
</feature>
<accession>A0A8V5GU26</accession>
<gene>
    <name evidence="3" type="primary">LOC106023355</name>
</gene>
<feature type="compositionally biased region" description="Pro residues" evidence="1">
    <location>
        <begin position="598"/>
        <end position="629"/>
    </location>
</feature>
<reference evidence="3" key="2">
    <citation type="submission" date="2025-08" db="UniProtKB">
        <authorList>
            <consortium name="Ensembl"/>
        </authorList>
    </citation>
    <scope>IDENTIFICATION</scope>
</reference>
<feature type="region of interest" description="Disordered" evidence="1">
    <location>
        <begin position="71"/>
        <end position="96"/>
    </location>
</feature>